<sequence length="188" mass="22503">MFGRKIKNYSDEKLMQFIASGDQQAFTQLYQRYQQRLYYYFFRMLGNSEELANDFLQEVFLKIFEKPERFNPEYSFKTWVFSVAYNLCKNEYRRLEIRKDSPPLETELPPVLPQSISQEELLSQIFASLDELSTEHRSVFLMHYREGFAVKDIAKMLDIAPGTVKSRLFNTRKFLAGKFLYLKDEIEF</sequence>
<dbReference type="Gene3D" id="1.10.1740.10">
    <property type="match status" value="1"/>
</dbReference>
<evidence type="ECO:0000259" key="7">
    <source>
        <dbReference type="Pfam" id="PF08281"/>
    </source>
</evidence>
<evidence type="ECO:0000313" key="8">
    <source>
        <dbReference type="EMBL" id="RKD87929.1"/>
    </source>
</evidence>
<dbReference type="InterPro" id="IPR013249">
    <property type="entry name" value="RNA_pol_sigma70_r4_t2"/>
</dbReference>
<dbReference type="PANTHER" id="PTHR43133:SF8">
    <property type="entry name" value="RNA POLYMERASE SIGMA FACTOR HI_1459-RELATED"/>
    <property type="match status" value="1"/>
</dbReference>
<comment type="caution">
    <text evidence="8">The sequence shown here is derived from an EMBL/GenBank/DDBJ whole genome shotgun (WGS) entry which is preliminary data.</text>
</comment>
<keyword evidence="4" id="KW-0238">DNA-binding</keyword>
<dbReference type="Gene3D" id="1.10.10.10">
    <property type="entry name" value="Winged helix-like DNA-binding domain superfamily/Winged helix DNA-binding domain"/>
    <property type="match status" value="1"/>
</dbReference>
<dbReference type="AlphaFoldDB" id="A0A419VXM0"/>
<dbReference type="Pfam" id="PF04542">
    <property type="entry name" value="Sigma70_r2"/>
    <property type="match status" value="1"/>
</dbReference>
<feature type="domain" description="RNA polymerase sigma factor 70 region 4 type 2" evidence="7">
    <location>
        <begin position="126"/>
        <end position="175"/>
    </location>
</feature>
<dbReference type="NCBIfam" id="TIGR02937">
    <property type="entry name" value="sigma70-ECF"/>
    <property type="match status" value="1"/>
</dbReference>
<evidence type="ECO:0000259" key="6">
    <source>
        <dbReference type="Pfam" id="PF04542"/>
    </source>
</evidence>
<protein>
    <submittedName>
        <fullName evidence="8">RNA polymerase ECF family sigma subunit</fullName>
    </submittedName>
</protein>
<accession>A0A419VXM0</accession>
<dbReference type="SUPFAM" id="SSF88659">
    <property type="entry name" value="Sigma3 and sigma4 domains of RNA polymerase sigma factors"/>
    <property type="match status" value="1"/>
</dbReference>
<organism evidence="8 9">
    <name type="scientific">Mangrovibacterium diazotrophicum</name>
    <dbReference type="NCBI Taxonomy" id="1261403"/>
    <lineage>
        <taxon>Bacteria</taxon>
        <taxon>Pseudomonadati</taxon>
        <taxon>Bacteroidota</taxon>
        <taxon>Bacteroidia</taxon>
        <taxon>Marinilabiliales</taxon>
        <taxon>Prolixibacteraceae</taxon>
        <taxon>Mangrovibacterium</taxon>
    </lineage>
</organism>
<gene>
    <name evidence="8" type="ORF">BC643_3937</name>
</gene>
<dbReference type="CDD" id="cd06171">
    <property type="entry name" value="Sigma70_r4"/>
    <property type="match status" value="1"/>
</dbReference>
<dbReference type="GO" id="GO:0016987">
    <property type="term" value="F:sigma factor activity"/>
    <property type="evidence" value="ECO:0007669"/>
    <property type="project" value="UniProtKB-KW"/>
</dbReference>
<evidence type="ECO:0000256" key="4">
    <source>
        <dbReference type="ARBA" id="ARBA00023125"/>
    </source>
</evidence>
<dbReference type="InterPro" id="IPR039425">
    <property type="entry name" value="RNA_pol_sigma-70-like"/>
</dbReference>
<dbReference type="SUPFAM" id="SSF88946">
    <property type="entry name" value="Sigma2 domain of RNA polymerase sigma factors"/>
    <property type="match status" value="1"/>
</dbReference>
<evidence type="ECO:0000256" key="3">
    <source>
        <dbReference type="ARBA" id="ARBA00023082"/>
    </source>
</evidence>
<evidence type="ECO:0000256" key="5">
    <source>
        <dbReference type="ARBA" id="ARBA00023163"/>
    </source>
</evidence>
<keyword evidence="9" id="KW-1185">Reference proteome</keyword>
<keyword evidence="2" id="KW-0805">Transcription regulation</keyword>
<dbReference type="OrthoDB" id="1004023at2"/>
<dbReference type="InterPro" id="IPR014284">
    <property type="entry name" value="RNA_pol_sigma-70_dom"/>
</dbReference>
<evidence type="ECO:0000256" key="1">
    <source>
        <dbReference type="ARBA" id="ARBA00010641"/>
    </source>
</evidence>
<dbReference type="PANTHER" id="PTHR43133">
    <property type="entry name" value="RNA POLYMERASE ECF-TYPE SIGMA FACTO"/>
    <property type="match status" value="1"/>
</dbReference>
<keyword evidence="5" id="KW-0804">Transcription</keyword>
<dbReference type="EMBL" id="RAPN01000003">
    <property type="protein sequence ID" value="RKD87929.1"/>
    <property type="molecule type" value="Genomic_DNA"/>
</dbReference>
<dbReference type="GO" id="GO:0003677">
    <property type="term" value="F:DNA binding"/>
    <property type="evidence" value="ECO:0007669"/>
    <property type="project" value="UniProtKB-KW"/>
</dbReference>
<evidence type="ECO:0000256" key="2">
    <source>
        <dbReference type="ARBA" id="ARBA00023015"/>
    </source>
</evidence>
<keyword evidence="3" id="KW-0731">Sigma factor</keyword>
<dbReference type="Pfam" id="PF08281">
    <property type="entry name" value="Sigma70_r4_2"/>
    <property type="match status" value="1"/>
</dbReference>
<dbReference type="InterPro" id="IPR036388">
    <property type="entry name" value="WH-like_DNA-bd_sf"/>
</dbReference>
<dbReference type="InterPro" id="IPR013324">
    <property type="entry name" value="RNA_pol_sigma_r3/r4-like"/>
</dbReference>
<proteinExistence type="inferred from homology"/>
<reference evidence="8 9" key="1">
    <citation type="submission" date="2018-09" db="EMBL/GenBank/DDBJ databases">
        <title>Genomic Encyclopedia of Archaeal and Bacterial Type Strains, Phase II (KMG-II): from individual species to whole genera.</title>
        <authorList>
            <person name="Goeker M."/>
        </authorList>
    </citation>
    <scope>NUCLEOTIDE SEQUENCE [LARGE SCALE GENOMIC DNA]</scope>
    <source>
        <strain evidence="8 9">DSM 27148</strain>
    </source>
</reference>
<name>A0A419VXM0_9BACT</name>
<dbReference type="Proteomes" id="UP000283387">
    <property type="component" value="Unassembled WGS sequence"/>
</dbReference>
<evidence type="ECO:0000313" key="9">
    <source>
        <dbReference type="Proteomes" id="UP000283387"/>
    </source>
</evidence>
<dbReference type="InterPro" id="IPR007627">
    <property type="entry name" value="RNA_pol_sigma70_r2"/>
</dbReference>
<feature type="domain" description="RNA polymerase sigma-70 region 2" evidence="6">
    <location>
        <begin position="29"/>
        <end position="94"/>
    </location>
</feature>
<comment type="similarity">
    <text evidence="1">Belongs to the sigma-70 factor family. ECF subfamily.</text>
</comment>
<dbReference type="InterPro" id="IPR013325">
    <property type="entry name" value="RNA_pol_sigma_r2"/>
</dbReference>
<dbReference type="RefSeq" id="WP_120274944.1">
    <property type="nucleotide sequence ID" value="NZ_RAPN01000003.1"/>
</dbReference>
<dbReference type="GO" id="GO:0006352">
    <property type="term" value="P:DNA-templated transcription initiation"/>
    <property type="evidence" value="ECO:0007669"/>
    <property type="project" value="InterPro"/>
</dbReference>